<dbReference type="STRING" id="1855912.LuPra_01141"/>
<dbReference type="Pfam" id="PF00106">
    <property type="entry name" value="adh_short"/>
    <property type="match status" value="1"/>
</dbReference>
<dbReference type="SMART" id="SM00822">
    <property type="entry name" value="PKS_KR"/>
    <property type="match status" value="1"/>
</dbReference>
<dbReference type="AlphaFoldDB" id="A0A143PHR3"/>
<reference evidence="5 6" key="1">
    <citation type="journal article" date="2016" name="Genome Announc.">
        <title>First Complete Genome Sequence of a Subdivision 6 Acidobacterium Strain.</title>
        <authorList>
            <person name="Huang S."/>
            <person name="Vieira S."/>
            <person name="Bunk B."/>
            <person name="Riedel T."/>
            <person name="Sproer C."/>
            <person name="Overmann J."/>
        </authorList>
    </citation>
    <scope>NUCLEOTIDE SEQUENCE [LARGE SCALE GENOMIC DNA]</scope>
    <source>
        <strain evidence="6">DSM 100886 HEG_-6_39</strain>
    </source>
</reference>
<dbReference type="EMBL" id="CP015136">
    <property type="protein sequence ID" value="AMY07956.1"/>
    <property type="molecule type" value="Genomic_DNA"/>
</dbReference>
<dbReference type="PATRIC" id="fig|1813736.3.peg.1184"/>
<dbReference type="PROSITE" id="PS00061">
    <property type="entry name" value="ADH_SHORT"/>
    <property type="match status" value="1"/>
</dbReference>
<gene>
    <name evidence="5" type="ORF">LuPra_01141</name>
</gene>
<evidence type="ECO:0000313" key="5">
    <source>
        <dbReference type="EMBL" id="AMY07956.1"/>
    </source>
</evidence>
<dbReference type="Gene3D" id="3.40.50.720">
    <property type="entry name" value="NAD(P)-binding Rossmann-like Domain"/>
    <property type="match status" value="1"/>
</dbReference>
<sequence>MAVQISTSTALVTGANRGIGRALVEALLERGATRVYATARRPETLDALVALGGGRVVPVQLDVTDKAQVAALPAVAPDVSLLINNAGVVSHMSETFGDPAWLDAGRAEFEVNVLGTLAVTQRLAPVLARNGGGAVVNIASVASFIGFPILATYAAAKAGTHSITQTTRQLLRAQGTFVAGVYPGPVDTDMAANIPLAKASPREVAHAILDGVEAGQEDILPDPMARQMGAAFFSGPKQLEQQVVAA</sequence>
<evidence type="ECO:0000259" key="4">
    <source>
        <dbReference type="SMART" id="SM00822"/>
    </source>
</evidence>
<evidence type="ECO:0000256" key="2">
    <source>
        <dbReference type="ARBA" id="ARBA00023002"/>
    </source>
</evidence>
<dbReference type="Proteomes" id="UP000076079">
    <property type="component" value="Chromosome"/>
</dbReference>
<dbReference type="KEGG" id="abac:LuPra_01141"/>
<evidence type="ECO:0000256" key="3">
    <source>
        <dbReference type="RuleBase" id="RU000363"/>
    </source>
</evidence>
<dbReference type="PANTHER" id="PTHR44169">
    <property type="entry name" value="NADPH-DEPENDENT 1-ACYLDIHYDROXYACETONE PHOSPHATE REDUCTASE"/>
    <property type="match status" value="1"/>
</dbReference>
<dbReference type="InterPro" id="IPR002347">
    <property type="entry name" value="SDR_fam"/>
</dbReference>
<dbReference type="InterPro" id="IPR036291">
    <property type="entry name" value="NAD(P)-bd_dom_sf"/>
</dbReference>
<dbReference type="InterPro" id="IPR020904">
    <property type="entry name" value="Sc_DH/Rdtase_CS"/>
</dbReference>
<feature type="domain" description="Ketoreductase" evidence="4">
    <location>
        <begin position="8"/>
        <end position="188"/>
    </location>
</feature>
<keyword evidence="2 5" id="KW-0560">Oxidoreductase</keyword>
<dbReference type="PRINTS" id="PR00081">
    <property type="entry name" value="GDHRDH"/>
</dbReference>
<protein>
    <submittedName>
        <fullName evidence="5">Putative oxidoreductase</fullName>
        <ecNumber evidence="5">1.-.-.-</ecNumber>
    </submittedName>
</protein>
<dbReference type="RefSeq" id="WP_110169841.1">
    <property type="nucleotide sequence ID" value="NZ_CP015136.1"/>
</dbReference>
<reference evidence="6" key="2">
    <citation type="submission" date="2016-04" db="EMBL/GenBank/DDBJ databases">
        <title>First Complete Genome Sequence of a Subdivision 6 Acidobacterium.</title>
        <authorList>
            <person name="Huang S."/>
            <person name="Vieira S."/>
            <person name="Bunk B."/>
            <person name="Riedel T."/>
            <person name="Sproeer C."/>
            <person name="Overmann J."/>
        </authorList>
    </citation>
    <scope>NUCLEOTIDE SEQUENCE [LARGE SCALE GENOMIC DNA]</scope>
    <source>
        <strain evidence="6">DSM 100886 HEG_-6_39</strain>
    </source>
</reference>
<organism evidence="5 6">
    <name type="scientific">Luteitalea pratensis</name>
    <dbReference type="NCBI Taxonomy" id="1855912"/>
    <lineage>
        <taxon>Bacteria</taxon>
        <taxon>Pseudomonadati</taxon>
        <taxon>Acidobacteriota</taxon>
        <taxon>Vicinamibacteria</taxon>
        <taxon>Vicinamibacterales</taxon>
        <taxon>Vicinamibacteraceae</taxon>
        <taxon>Luteitalea</taxon>
    </lineage>
</organism>
<name>A0A143PHR3_LUTPR</name>
<dbReference type="GO" id="GO:0016491">
    <property type="term" value="F:oxidoreductase activity"/>
    <property type="evidence" value="ECO:0007669"/>
    <property type="project" value="UniProtKB-KW"/>
</dbReference>
<dbReference type="PRINTS" id="PR00080">
    <property type="entry name" value="SDRFAMILY"/>
</dbReference>
<comment type="similarity">
    <text evidence="1 3">Belongs to the short-chain dehydrogenases/reductases (SDR) family.</text>
</comment>
<accession>A0A143PHR3</accession>
<dbReference type="EC" id="1.-.-.-" evidence="5"/>
<evidence type="ECO:0000313" key="6">
    <source>
        <dbReference type="Proteomes" id="UP000076079"/>
    </source>
</evidence>
<dbReference type="SUPFAM" id="SSF51735">
    <property type="entry name" value="NAD(P)-binding Rossmann-fold domains"/>
    <property type="match status" value="1"/>
</dbReference>
<dbReference type="OrthoDB" id="7593130at2"/>
<dbReference type="InterPro" id="IPR057326">
    <property type="entry name" value="KR_dom"/>
</dbReference>
<keyword evidence="6" id="KW-1185">Reference proteome</keyword>
<evidence type="ECO:0000256" key="1">
    <source>
        <dbReference type="ARBA" id="ARBA00006484"/>
    </source>
</evidence>
<dbReference type="PANTHER" id="PTHR44169:SF6">
    <property type="entry name" value="NADPH-DEPENDENT 1-ACYLDIHYDROXYACETONE PHOSPHATE REDUCTASE"/>
    <property type="match status" value="1"/>
</dbReference>
<proteinExistence type="inferred from homology"/>